<gene>
    <name evidence="2" type="ORF">FHS18_006141</name>
</gene>
<keyword evidence="2" id="KW-0966">Cell projection</keyword>
<dbReference type="EMBL" id="JACHXK010000025">
    <property type="protein sequence ID" value="MBB3114025.1"/>
    <property type="molecule type" value="Genomic_DNA"/>
</dbReference>
<dbReference type="Proteomes" id="UP000570361">
    <property type="component" value="Unassembled WGS sequence"/>
</dbReference>
<keyword evidence="3" id="KW-1185">Reference proteome</keyword>
<comment type="caution">
    <text evidence="2">The sequence shown here is derived from an EMBL/GenBank/DDBJ whole genome shotgun (WGS) entry which is preliminary data.</text>
</comment>
<organism evidence="2 3">
    <name type="scientific">Paenibacillus phyllosphaerae</name>
    <dbReference type="NCBI Taxonomy" id="274593"/>
    <lineage>
        <taxon>Bacteria</taxon>
        <taxon>Bacillati</taxon>
        <taxon>Bacillota</taxon>
        <taxon>Bacilli</taxon>
        <taxon>Bacillales</taxon>
        <taxon>Paenibacillaceae</taxon>
        <taxon>Paenibacillus</taxon>
    </lineage>
</organism>
<dbReference type="InterPro" id="IPR008983">
    <property type="entry name" value="Tumour_necrosis_fac-like_dom"/>
</dbReference>
<keyword evidence="2" id="KW-0282">Flagellum</keyword>
<sequence length="190" mass="20526">MNNKGKLVTRNKVTQKSSRTKPTSGALTSRNSVNKRTAKKTSKKPVSALVTGSAFRALASNNQAILPFARTKIQFTNEQFDLNNEYGSTSSTFVPKQTGIYTINSSVVFGPAVTNQLTSISMNVLVNNAVVATTLKNFVPTAAFSVQISPILRLGAGDRVEIIFTANREGQIFLSDFGNQVFTAFQGARI</sequence>
<keyword evidence="2" id="KW-0969">Cilium</keyword>
<protein>
    <submittedName>
        <fullName evidence="2">Flagellar capping protein FliD</fullName>
    </submittedName>
</protein>
<proteinExistence type="predicted"/>
<dbReference type="SUPFAM" id="SSF49842">
    <property type="entry name" value="TNF-like"/>
    <property type="match status" value="1"/>
</dbReference>
<dbReference type="RefSeq" id="WP_183604086.1">
    <property type="nucleotide sequence ID" value="NZ_JACHXK010000025.1"/>
</dbReference>
<dbReference type="Gene3D" id="2.60.120.40">
    <property type="match status" value="1"/>
</dbReference>
<feature type="region of interest" description="Disordered" evidence="1">
    <location>
        <begin position="1"/>
        <end position="45"/>
    </location>
</feature>
<feature type="compositionally biased region" description="Polar residues" evidence="1">
    <location>
        <begin position="11"/>
        <end position="35"/>
    </location>
</feature>
<evidence type="ECO:0000256" key="1">
    <source>
        <dbReference type="SAM" id="MobiDB-lite"/>
    </source>
</evidence>
<name>A0A7W5FR07_9BACL</name>
<evidence type="ECO:0000313" key="3">
    <source>
        <dbReference type="Proteomes" id="UP000570361"/>
    </source>
</evidence>
<evidence type="ECO:0000313" key="2">
    <source>
        <dbReference type="EMBL" id="MBB3114025.1"/>
    </source>
</evidence>
<reference evidence="2 3" key="1">
    <citation type="submission" date="2020-08" db="EMBL/GenBank/DDBJ databases">
        <title>Genomic Encyclopedia of Type Strains, Phase III (KMG-III): the genomes of soil and plant-associated and newly described type strains.</title>
        <authorList>
            <person name="Whitman W."/>
        </authorList>
    </citation>
    <scope>NUCLEOTIDE SEQUENCE [LARGE SCALE GENOMIC DNA]</scope>
    <source>
        <strain evidence="2 3">CECT 5862</strain>
    </source>
</reference>
<accession>A0A7W5FR07</accession>
<dbReference type="AlphaFoldDB" id="A0A7W5FR07"/>